<name>A0A8J5SWX3_ZIZPA</name>
<keyword evidence="2" id="KW-1185">Reference proteome</keyword>
<protein>
    <submittedName>
        <fullName evidence="1">Uncharacterized protein</fullName>
    </submittedName>
</protein>
<reference evidence="1" key="2">
    <citation type="submission" date="2021-02" db="EMBL/GenBank/DDBJ databases">
        <authorList>
            <person name="Kimball J.A."/>
            <person name="Haas M.W."/>
            <person name="Macchietto M."/>
            <person name="Kono T."/>
            <person name="Duquette J."/>
            <person name="Shao M."/>
        </authorList>
    </citation>
    <scope>NUCLEOTIDE SEQUENCE</scope>
    <source>
        <tissue evidence="1">Fresh leaf tissue</tissue>
    </source>
</reference>
<comment type="caution">
    <text evidence="1">The sequence shown here is derived from an EMBL/GenBank/DDBJ whole genome shotgun (WGS) entry which is preliminary data.</text>
</comment>
<proteinExistence type="predicted"/>
<reference evidence="1" key="1">
    <citation type="journal article" date="2021" name="bioRxiv">
        <title>Whole Genome Assembly and Annotation of Northern Wild Rice, Zizania palustris L., Supports a Whole Genome Duplication in the Zizania Genus.</title>
        <authorList>
            <person name="Haas M."/>
            <person name="Kono T."/>
            <person name="Macchietto M."/>
            <person name="Millas R."/>
            <person name="McGilp L."/>
            <person name="Shao M."/>
            <person name="Duquette J."/>
            <person name="Hirsch C.N."/>
            <person name="Kimball J."/>
        </authorList>
    </citation>
    <scope>NUCLEOTIDE SEQUENCE</scope>
    <source>
        <tissue evidence="1">Fresh leaf tissue</tissue>
    </source>
</reference>
<evidence type="ECO:0000313" key="2">
    <source>
        <dbReference type="Proteomes" id="UP000729402"/>
    </source>
</evidence>
<sequence>MKSVGEGLETREVIVDGGVTLLKGTKLDFNLHDTMQIIISDETLDGTPDGEYQHMWSVHDVEDALVDRHVETIHDAMVVENPLDITLVKRVVGSRRATSSQTCLAQSQKPSKPSVYVARRANRGRSDLALSFNWDQVVSLPWSSSSLHHTHQ</sequence>
<dbReference type="EMBL" id="JAAALK010000086">
    <property type="protein sequence ID" value="KAG8082601.1"/>
    <property type="molecule type" value="Genomic_DNA"/>
</dbReference>
<dbReference type="Proteomes" id="UP000729402">
    <property type="component" value="Unassembled WGS sequence"/>
</dbReference>
<evidence type="ECO:0000313" key="1">
    <source>
        <dbReference type="EMBL" id="KAG8082601.1"/>
    </source>
</evidence>
<organism evidence="1 2">
    <name type="scientific">Zizania palustris</name>
    <name type="common">Northern wild rice</name>
    <dbReference type="NCBI Taxonomy" id="103762"/>
    <lineage>
        <taxon>Eukaryota</taxon>
        <taxon>Viridiplantae</taxon>
        <taxon>Streptophyta</taxon>
        <taxon>Embryophyta</taxon>
        <taxon>Tracheophyta</taxon>
        <taxon>Spermatophyta</taxon>
        <taxon>Magnoliopsida</taxon>
        <taxon>Liliopsida</taxon>
        <taxon>Poales</taxon>
        <taxon>Poaceae</taxon>
        <taxon>BOP clade</taxon>
        <taxon>Oryzoideae</taxon>
        <taxon>Oryzeae</taxon>
        <taxon>Zizaniinae</taxon>
        <taxon>Zizania</taxon>
    </lineage>
</organism>
<dbReference type="AlphaFoldDB" id="A0A8J5SWX3"/>
<gene>
    <name evidence="1" type="ORF">GUJ93_ZPchr0014g46512</name>
</gene>
<accession>A0A8J5SWX3</accession>